<reference evidence="1 2" key="1">
    <citation type="submission" date="2023-08" db="EMBL/GenBank/DDBJ databases">
        <title>A Necator americanus chromosomal reference genome.</title>
        <authorList>
            <person name="Ilik V."/>
            <person name="Petrzelkova K.J."/>
            <person name="Pardy F."/>
            <person name="Fuh T."/>
            <person name="Niatou-Singa F.S."/>
            <person name="Gouil Q."/>
            <person name="Baker L."/>
            <person name="Ritchie M.E."/>
            <person name="Jex A.R."/>
            <person name="Gazzola D."/>
            <person name="Li H."/>
            <person name="Toshio Fujiwara R."/>
            <person name="Zhan B."/>
            <person name="Aroian R.V."/>
            <person name="Pafco B."/>
            <person name="Schwarz E.M."/>
        </authorList>
    </citation>
    <scope>NUCLEOTIDE SEQUENCE [LARGE SCALE GENOMIC DNA]</scope>
    <source>
        <strain evidence="1 2">Aroian</strain>
        <tissue evidence="1">Whole animal</tissue>
    </source>
</reference>
<name>A0ABR1BZA2_NECAM</name>
<dbReference type="EMBL" id="JAVFWL010000001">
    <property type="protein sequence ID" value="KAK6730707.1"/>
    <property type="molecule type" value="Genomic_DNA"/>
</dbReference>
<dbReference type="Proteomes" id="UP001303046">
    <property type="component" value="Unassembled WGS sequence"/>
</dbReference>
<keyword evidence="2" id="KW-1185">Reference proteome</keyword>
<gene>
    <name evidence="1" type="primary">Necator_chrI.g3403</name>
    <name evidence="1" type="ORF">RB195_007274</name>
</gene>
<sequence>MSTVRDMVHLRTFSGQENALPPSSERGKIKAISDFSSPAPHNLTESIRTIGKLKEQHISQSLHLNC</sequence>
<evidence type="ECO:0000313" key="2">
    <source>
        <dbReference type="Proteomes" id="UP001303046"/>
    </source>
</evidence>
<comment type="caution">
    <text evidence="1">The sequence shown here is derived from an EMBL/GenBank/DDBJ whole genome shotgun (WGS) entry which is preliminary data.</text>
</comment>
<accession>A0ABR1BZA2</accession>
<organism evidence="1 2">
    <name type="scientific">Necator americanus</name>
    <name type="common">Human hookworm</name>
    <dbReference type="NCBI Taxonomy" id="51031"/>
    <lineage>
        <taxon>Eukaryota</taxon>
        <taxon>Metazoa</taxon>
        <taxon>Ecdysozoa</taxon>
        <taxon>Nematoda</taxon>
        <taxon>Chromadorea</taxon>
        <taxon>Rhabditida</taxon>
        <taxon>Rhabditina</taxon>
        <taxon>Rhabditomorpha</taxon>
        <taxon>Strongyloidea</taxon>
        <taxon>Ancylostomatidae</taxon>
        <taxon>Bunostominae</taxon>
        <taxon>Necator</taxon>
    </lineage>
</organism>
<proteinExistence type="predicted"/>
<protein>
    <submittedName>
        <fullName evidence="1">Uncharacterized protein</fullName>
    </submittedName>
</protein>
<evidence type="ECO:0000313" key="1">
    <source>
        <dbReference type="EMBL" id="KAK6730707.1"/>
    </source>
</evidence>